<feature type="transmembrane region" description="Helical" evidence="8">
    <location>
        <begin position="262"/>
        <end position="280"/>
    </location>
</feature>
<dbReference type="EMBL" id="PGTB01000001">
    <property type="protein sequence ID" value="PJE38583.1"/>
    <property type="molecule type" value="Genomic_DNA"/>
</dbReference>
<feature type="transmembrane region" description="Helical" evidence="8">
    <location>
        <begin position="124"/>
        <end position="144"/>
    </location>
</feature>
<evidence type="ECO:0000313" key="10">
    <source>
        <dbReference type="Proteomes" id="UP000231553"/>
    </source>
</evidence>
<dbReference type="OrthoDB" id="5422926at2"/>
<feature type="transmembrane region" description="Helical" evidence="8">
    <location>
        <begin position="66"/>
        <end position="82"/>
    </location>
</feature>
<keyword evidence="10" id="KW-1185">Reference proteome</keyword>
<dbReference type="RefSeq" id="WP_100160712.1">
    <property type="nucleotide sequence ID" value="NZ_PGTB01000001.1"/>
</dbReference>
<evidence type="ECO:0000313" key="9">
    <source>
        <dbReference type="EMBL" id="PJE38583.1"/>
    </source>
</evidence>
<keyword evidence="2" id="KW-0813">Transport</keyword>
<feature type="transmembrane region" description="Helical" evidence="8">
    <location>
        <begin position="156"/>
        <end position="176"/>
    </location>
</feature>
<evidence type="ECO:0000256" key="4">
    <source>
        <dbReference type="ARBA" id="ARBA00022519"/>
    </source>
</evidence>
<evidence type="ECO:0000256" key="3">
    <source>
        <dbReference type="ARBA" id="ARBA00022475"/>
    </source>
</evidence>
<evidence type="ECO:0000256" key="6">
    <source>
        <dbReference type="ARBA" id="ARBA00022989"/>
    </source>
</evidence>
<dbReference type="GO" id="GO:0022857">
    <property type="term" value="F:transmembrane transporter activity"/>
    <property type="evidence" value="ECO:0007669"/>
    <property type="project" value="InterPro"/>
</dbReference>
<evidence type="ECO:0000256" key="5">
    <source>
        <dbReference type="ARBA" id="ARBA00022692"/>
    </source>
</evidence>
<evidence type="ECO:0000256" key="7">
    <source>
        <dbReference type="ARBA" id="ARBA00023136"/>
    </source>
</evidence>
<dbReference type="PANTHER" id="PTHR32196">
    <property type="entry name" value="ABC TRANSPORTER PERMEASE PROTEIN YPHD-RELATED-RELATED"/>
    <property type="match status" value="1"/>
</dbReference>
<dbReference type="Proteomes" id="UP000231553">
    <property type="component" value="Unassembled WGS sequence"/>
</dbReference>
<dbReference type="InterPro" id="IPR001851">
    <property type="entry name" value="ABC_transp_permease"/>
</dbReference>
<evidence type="ECO:0000256" key="2">
    <source>
        <dbReference type="ARBA" id="ARBA00022448"/>
    </source>
</evidence>
<comment type="subcellular location">
    <subcellularLocation>
        <location evidence="1">Cell membrane</location>
        <topology evidence="1">Multi-pass membrane protein</topology>
    </subcellularLocation>
</comment>
<dbReference type="CDD" id="cd06579">
    <property type="entry name" value="TM_PBP1_transp_AraH_like"/>
    <property type="match status" value="1"/>
</dbReference>
<organism evidence="9 10">
    <name type="scientific">Pseudooceanicola lipolyticus</name>
    <dbReference type="NCBI Taxonomy" id="2029104"/>
    <lineage>
        <taxon>Bacteria</taxon>
        <taxon>Pseudomonadati</taxon>
        <taxon>Pseudomonadota</taxon>
        <taxon>Alphaproteobacteria</taxon>
        <taxon>Rhodobacterales</taxon>
        <taxon>Paracoccaceae</taxon>
        <taxon>Pseudooceanicola</taxon>
    </lineage>
</organism>
<evidence type="ECO:0000256" key="1">
    <source>
        <dbReference type="ARBA" id="ARBA00004651"/>
    </source>
</evidence>
<dbReference type="Pfam" id="PF02653">
    <property type="entry name" value="BPD_transp_2"/>
    <property type="match status" value="1"/>
</dbReference>
<protein>
    <submittedName>
        <fullName evidence="9">ABC transporter permease</fullName>
    </submittedName>
</protein>
<comment type="caution">
    <text evidence="9">The sequence shown here is derived from an EMBL/GenBank/DDBJ whole genome shotgun (WGS) entry which is preliminary data.</text>
</comment>
<keyword evidence="5 8" id="KW-0812">Transmembrane</keyword>
<feature type="transmembrane region" description="Helical" evidence="8">
    <location>
        <begin position="12"/>
        <end position="31"/>
    </location>
</feature>
<feature type="transmembrane region" description="Helical" evidence="8">
    <location>
        <begin position="88"/>
        <end position="112"/>
    </location>
</feature>
<feature type="transmembrane region" description="Helical" evidence="8">
    <location>
        <begin position="286"/>
        <end position="308"/>
    </location>
</feature>
<feature type="transmembrane region" description="Helical" evidence="8">
    <location>
        <begin position="208"/>
        <end position="227"/>
    </location>
</feature>
<dbReference type="AlphaFoldDB" id="A0A2M8J726"/>
<evidence type="ECO:0000256" key="8">
    <source>
        <dbReference type="SAM" id="Phobius"/>
    </source>
</evidence>
<keyword evidence="4" id="KW-0997">Cell inner membrane</keyword>
<feature type="transmembrane region" description="Helical" evidence="8">
    <location>
        <begin position="43"/>
        <end position="59"/>
    </location>
</feature>
<sequence length="315" mass="32739">MNAKQIIEKYGTLLAGVAVFIFLAIFANNFASGANLLNVLKQVSFLSILAMGFTFALITSELDLSFANVCSLCAVIIGFLIMSDVHWALASVVGLIAGVLAGMINGFLITVLKVPSLIATLGTSAMANGFAFMITGGVAFVGRWDPNFLFLARGKIGPIPVLVLVMLVALIVAVVLSTQTKTGIQLQATGENEEAARRAGINTRRRKVLGLTISGLSAGVTAILLTANLSSAAPQMGGDYMLLAIAAALLGMTMFTPAKPNILGSFVGSLIIVMLSNGLVLLGAQYYIQDIVLGIIIIASVAISATVLKQAAFSL</sequence>
<accession>A0A2M8J726</accession>
<proteinExistence type="predicted"/>
<dbReference type="GO" id="GO:0005886">
    <property type="term" value="C:plasma membrane"/>
    <property type="evidence" value="ECO:0007669"/>
    <property type="project" value="UniProtKB-SubCell"/>
</dbReference>
<keyword evidence="7 8" id="KW-0472">Membrane</keyword>
<keyword evidence="3" id="KW-1003">Cell membrane</keyword>
<name>A0A2M8J726_9RHOB</name>
<keyword evidence="6 8" id="KW-1133">Transmembrane helix</keyword>
<dbReference type="PANTHER" id="PTHR32196:SF21">
    <property type="entry name" value="ABC TRANSPORTER PERMEASE PROTEIN YPHD-RELATED"/>
    <property type="match status" value="1"/>
</dbReference>
<gene>
    <name evidence="9" type="ORF">CVM52_00185</name>
</gene>
<reference evidence="9 10" key="1">
    <citation type="journal article" date="2018" name="Int. J. Syst. Evol. Microbiol.">
        <title>Pseudooceanicola lipolyticus sp. nov., a marine alphaproteobacterium, reclassification of Oceanicola flagellatus as Pseudooceanicola flagellatus comb. nov. and emended description of the genus Pseudooceanicola.</title>
        <authorList>
            <person name="Huang M.-M."/>
            <person name="Guo L.-L."/>
            <person name="Wu Y.-H."/>
            <person name="Lai Q.-L."/>
            <person name="Shao Z.-Z."/>
            <person name="Wang C.-S."/>
            <person name="Wu M."/>
            <person name="Xu X.-W."/>
        </authorList>
    </citation>
    <scope>NUCLEOTIDE SEQUENCE [LARGE SCALE GENOMIC DNA]</scope>
    <source>
        <strain evidence="9 10">157</strain>
    </source>
</reference>